<dbReference type="Pfam" id="PF19459">
    <property type="entry name" value="DUF5996"/>
    <property type="match status" value="1"/>
</dbReference>
<name>A0A6J4RR57_9ACTN</name>
<organism evidence="2">
    <name type="scientific">uncultured Solirubrobacteraceae bacterium</name>
    <dbReference type="NCBI Taxonomy" id="1162706"/>
    <lineage>
        <taxon>Bacteria</taxon>
        <taxon>Bacillati</taxon>
        <taxon>Actinomycetota</taxon>
        <taxon>Thermoleophilia</taxon>
        <taxon>Solirubrobacterales</taxon>
        <taxon>Solirubrobacteraceae</taxon>
        <taxon>environmental samples</taxon>
    </lineage>
</organism>
<reference evidence="2" key="1">
    <citation type="submission" date="2020-02" db="EMBL/GenBank/DDBJ databases">
        <authorList>
            <person name="Meier V. D."/>
        </authorList>
    </citation>
    <scope>NUCLEOTIDE SEQUENCE</scope>
    <source>
        <strain evidence="2">AVDCRST_MAG13</strain>
    </source>
</reference>
<protein>
    <submittedName>
        <fullName evidence="2">Ava_C0101 and related proteins</fullName>
    </submittedName>
</protein>
<gene>
    <name evidence="2" type="ORF">AVDCRST_MAG13-1104</name>
</gene>
<feature type="region of interest" description="Disordered" evidence="1">
    <location>
        <begin position="299"/>
        <end position="324"/>
    </location>
</feature>
<dbReference type="AlphaFoldDB" id="A0A6J4RR57"/>
<dbReference type="EMBL" id="CADCVO010000170">
    <property type="protein sequence ID" value="CAA9480102.1"/>
    <property type="molecule type" value="Genomic_DNA"/>
</dbReference>
<evidence type="ECO:0000313" key="2">
    <source>
        <dbReference type="EMBL" id="CAA9480102.1"/>
    </source>
</evidence>
<feature type="compositionally biased region" description="Polar residues" evidence="1">
    <location>
        <begin position="315"/>
        <end position="324"/>
    </location>
</feature>
<proteinExistence type="predicted"/>
<accession>A0A6J4RR57</accession>
<sequence length="324" mass="35309">MTDTAWPPLPYAAWEPTKQTLHRYAQIVGKVRMALTPPRNHWWHVTLYVDTRGLTTGPMPAGDRYAEIAFDVLDHRLVVTTSDGGRRVLELRDRPACADVFHDLFAALGELGIHAEIHPEPFDLGDSPPFAQDTVNAAYDADAVERFWHALCSTERVLTAFSGRFAGKASPVHLFWHSFDLAHARYSGRRAPVAPEADPVTAEAYSHEVIAFGFWPGDDRRTPFPAFYSYTAPEPPGLTGHPLGPEAAAWHDTGAGSLAILPYDDVRLAPDPPGVLLDFFEHAYRAGATSAGWDVEELARSAPRAARPQPAGSSVQASGSAPAT</sequence>
<evidence type="ECO:0000256" key="1">
    <source>
        <dbReference type="SAM" id="MobiDB-lite"/>
    </source>
</evidence>
<dbReference type="InterPro" id="IPR046038">
    <property type="entry name" value="DUF5996"/>
</dbReference>
<feature type="compositionally biased region" description="Low complexity" evidence="1">
    <location>
        <begin position="300"/>
        <end position="314"/>
    </location>
</feature>